<evidence type="ECO:0000313" key="2">
    <source>
        <dbReference type="Proteomes" id="UP000516349"/>
    </source>
</evidence>
<organism evidence="1 2">
    <name type="scientific">Entomobacter blattae</name>
    <dbReference type="NCBI Taxonomy" id="2762277"/>
    <lineage>
        <taxon>Bacteria</taxon>
        <taxon>Pseudomonadati</taxon>
        <taxon>Pseudomonadota</taxon>
        <taxon>Alphaproteobacteria</taxon>
        <taxon>Acetobacterales</taxon>
        <taxon>Acetobacteraceae</taxon>
        <taxon>Entomobacter</taxon>
    </lineage>
</organism>
<protein>
    <submittedName>
        <fullName evidence="1">Uncharacterized protein</fullName>
    </submittedName>
</protein>
<gene>
    <name evidence="1" type="ORF">JGUZn3_15290</name>
</gene>
<sequence length="171" mass="19693">MQDEATRIIHKKLILDKNSFYRAKNLIFLFFIQSYSSKYKQIFPQNGCHMGEQDTPNSKSSKGLKTRHLQRITFFPHNDAYKLSIFLRSKEEMVFSFPFRIFSKILAASKIVIFQLIQTVFNQLGNVIGLGSACLFCQKVKSFFSSLPIKTNPGYDCAKDVLYPFASHGQQ</sequence>
<dbReference type="KEGG" id="ebla:JGUZn3_15290"/>
<dbReference type="EMBL" id="CP060244">
    <property type="protein sequence ID" value="QNT78752.1"/>
    <property type="molecule type" value="Genomic_DNA"/>
</dbReference>
<proteinExistence type="predicted"/>
<name>A0A7H1NSJ2_9PROT</name>
<accession>A0A7H1NSJ2</accession>
<evidence type="ECO:0000313" key="1">
    <source>
        <dbReference type="EMBL" id="QNT78752.1"/>
    </source>
</evidence>
<keyword evidence="2" id="KW-1185">Reference proteome</keyword>
<reference evidence="1 2" key="1">
    <citation type="submission" date="2020-08" db="EMBL/GenBank/DDBJ databases">
        <title>Complete genome sequence of Entomobacter blattae G55GP.</title>
        <authorList>
            <person name="Poehlein A."/>
            <person name="Guzman J."/>
            <person name="Daniel R."/>
            <person name="Vilcinskas A."/>
        </authorList>
    </citation>
    <scope>NUCLEOTIDE SEQUENCE [LARGE SCALE GENOMIC DNA]</scope>
    <source>
        <strain evidence="1 2">G55GP</strain>
    </source>
</reference>
<dbReference type="Proteomes" id="UP000516349">
    <property type="component" value="Chromosome"/>
</dbReference>
<dbReference type="AlphaFoldDB" id="A0A7H1NSJ2"/>